<accession>E6W0X8</accession>
<dbReference type="InterPro" id="IPR018094">
    <property type="entry name" value="Thymidylate_kinase"/>
</dbReference>
<dbReference type="NCBIfam" id="TIGR00041">
    <property type="entry name" value="DTMP_kinase"/>
    <property type="match status" value="1"/>
</dbReference>
<comment type="catalytic activity">
    <reaction evidence="10 12">
        <text>dTMP + ATP = dTDP + ADP</text>
        <dbReference type="Rhea" id="RHEA:13517"/>
        <dbReference type="ChEBI" id="CHEBI:30616"/>
        <dbReference type="ChEBI" id="CHEBI:58369"/>
        <dbReference type="ChEBI" id="CHEBI:63528"/>
        <dbReference type="ChEBI" id="CHEBI:456216"/>
        <dbReference type="EC" id="2.7.4.9"/>
    </reaction>
</comment>
<keyword evidence="6 12" id="KW-0547">Nucleotide-binding</keyword>
<evidence type="ECO:0000256" key="6">
    <source>
        <dbReference type="ARBA" id="ARBA00022741"/>
    </source>
</evidence>
<dbReference type="Pfam" id="PF02223">
    <property type="entry name" value="Thymidylate_kin"/>
    <property type="match status" value="1"/>
</dbReference>
<protein>
    <recommendedName>
        <fullName evidence="3 12">Thymidylate kinase</fullName>
        <ecNumber evidence="2 12">2.7.4.9</ecNumber>
    </recommendedName>
    <alternativeName>
        <fullName evidence="9 12">dTMP kinase</fullName>
    </alternativeName>
</protein>
<dbReference type="FunFam" id="3.40.50.300:FF:000225">
    <property type="entry name" value="Thymidylate kinase"/>
    <property type="match status" value="1"/>
</dbReference>
<dbReference type="GO" id="GO:0006235">
    <property type="term" value="P:dTTP biosynthetic process"/>
    <property type="evidence" value="ECO:0007669"/>
    <property type="project" value="UniProtKB-UniRule"/>
</dbReference>
<keyword evidence="5 12" id="KW-0545">Nucleotide biosynthesis</keyword>
<dbReference type="KEGG" id="din:Selin_0562"/>
<organism evidence="14 15">
    <name type="scientific">Desulfurispirillum indicum (strain ATCC BAA-1389 / DSM 22839 / S5)</name>
    <dbReference type="NCBI Taxonomy" id="653733"/>
    <lineage>
        <taxon>Bacteria</taxon>
        <taxon>Pseudomonadati</taxon>
        <taxon>Chrysiogenota</taxon>
        <taxon>Chrysiogenia</taxon>
        <taxon>Chrysiogenales</taxon>
        <taxon>Chrysiogenaceae</taxon>
        <taxon>Desulfurispirillum</taxon>
    </lineage>
</organism>
<comment type="function">
    <text evidence="11 12">Phosphorylation of dTMP to form dTDP in both de novo and salvage pathways of dTTP synthesis.</text>
</comment>
<evidence type="ECO:0000313" key="14">
    <source>
        <dbReference type="EMBL" id="ADU65310.1"/>
    </source>
</evidence>
<keyword evidence="15" id="KW-1185">Reference proteome</keyword>
<dbReference type="Gene3D" id="3.40.50.300">
    <property type="entry name" value="P-loop containing nucleotide triphosphate hydrolases"/>
    <property type="match status" value="1"/>
</dbReference>
<dbReference type="FunCoup" id="E6W0X8">
    <property type="interactions" value="441"/>
</dbReference>
<keyword evidence="4 12" id="KW-0808">Transferase</keyword>
<evidence type="ECO:0000256" key="9">
    <source>
        <dbReference type="ARBA" id="ARBA00029962"/>
    </source>
</evidence>
<dbReference type="Proteomes" id="UP000002572">
    <property type="component" value="Chromosome"/>
</dbReference>
<evidence type="ECO:0000256" key="2">
    <source>
        <dbReference type="ARBA" id="ARBA00012980"/>
    </source>
</evidence>
<evidence type="ECO:0000256" key="11">
    <source>
        <dbReference type="ARBA" id="ARBA00057735"/>
    </source>
</evidence>
<dbReference type="PROSITE" id="PS01331">
    <property type="entry name" value="THYMIDYLATE_KINASE"/>
    <property type="match status" value="1"/>
</dbReference>
<comment type="similarity">
    <text evidence="1 12">Belongs to the thymidylate kinase family.</text>
</comment>
<evidence type="ECO:0000256" key="7">
    <source>
        <dbReference type="ARBA" id="ARBA00022777"/>
    </source>
</evidence>
<dbReference type="InParanoid" id="E6W0X8"/>
<dbReference type="SUPFAM" id="SSF52540">
    <property type="entry name" value="P-loop containing nucleoside triphosphate hydrolases"/>
    <property type="match status" value="1"/>
</dbReference>
<dbReference type="InterPro" id="IPR039430">
    <property type="entry name" value="Thymidylate_kin-like_dom"/>
</dbReference>
<dbReference type="EMBL" id="CP002432">
    <property type="protein sequence ID" value="ADU65310.1"/>
    <property type="molecule type" value="Genomic_DNA"/>
</dbReference>
<evidence type="ECO:0000313" key="15">
    <source>
        <dbReference type="Proteomes" id="UP000002572"/>
    </source>
</evidence>
<name>E6W0X8_DESIS</name>
<dbReference type="GO" id="GO:0005829">
    <property type="term" value="C:cytosol"/>
    <property type="evidence" value="ECO:0007669"/>
    <property type="project" value="TreeGrafter"/>
</dbReference>
<dbReference type="GO" id="GO:0004798">
    <property type="term" value="F:dTMP kinase activity"/>
    <property type="evidence" value="ECO:0007669"/>
    <property type="project" value="UniProtKB-UniRule"/>
</dbReference>
<dbReference type="RefSeq" id="WP_013505198.1">
    <property type="nucleotide sequence ID" value="NC_014836.1"/>
</dbReference>
<dbReference type="InterPro" id="IPR018095">
    <property type="entry name" value="Thymidylate_kin_CS"/>
</dbReference>
<evidence type="ECO:0000256" key="8">
    <source>
        <dbReference type="ARBA" id="ARBA00022840"/>
    </source>
</evidence>
<evidence type="ECO:0000256" key="10">
    <source>
        <dbReference type="ARBA" id="ARBA00048743"/>
    </source>
</evidence>
<feature type="binding site" evidence="12">
    <location>
        <begin position="10"/>
        <end position="17"/>
    </location>
    <ligand>
        <name>ATP</name>
        <dbReference type="ChEBI" id="CHEBI:30616"/>
    </ligand>
</feature>
<dbReference type="HAMAP" id="MF_00165">
    <property type="entry name" value="Thymidylate_kinase"/>
    <property type="match status" value="1"/>
</dbReference>
<reference evidence="14 15" key="1">
    <citation type="submission" date="2010-12" db="EMBL/GenBank/DDBJ databases">
        <title>Complete sequence of Desulfurispirillum indicum S5.</title>
        <authorList>
            <consortium name="US DOE Joint Genome Institute"/>
            <person name="Lucas S."/>
            <person name="Copeland A."/>
            <person name="Lapidus A."/>
            <person name="Cheng J.-F."/>
            <person name="Goodwin L."/>
            <person name="Pitluck S."/>
            <person name="Chertkov O."/>
            <person name="Held B."/>
            <person name="Detter J.C."/>
            <person name="Han C."/>
            <person name="Tapia R."/>
            <person name="Land M."/>
            <person name="Hauser L."/>
            <person name="Kyrpides N."/>
            <person name="Ivanova N."/>
            <person name="Mikhailova N."/>
            <person name="Haggblom M."/>
            <person name="Rauschenbach I."/>
            <person name="Bini E."/>
            <person name="Woyke T."/>
        </authorList>
    </citation>
    <scope>NUCLEOTIDE SEQUENCE [LARGE SCALE GENOMIC DNA]</scope>
    <source>
        <strain evidence="15">ATCC BAA-1389 / DSM 22839 / S5</strain>
    </source>
</reference>
<dbReference type="PANTHER" id="PTHR10344:SF4">
    <property type="entry name" value="UMP-CMP KINASE 2, MITOCHONDRIAL"/>
    <property type="match status" value="1"/>
</dbReference>
<dbReference type="GO" id="GO:0006233">
    <property type="term" value="P:dTDP biosynthetic process"/>
    <property type="evidence" value="ECO:0007669"/>
    <property type="project" value="InterPro"/>
</dbReference>
<dbReference type="EC" id="2.7.4.9" evidence="2 12"/>
<evidence type="ECO:0000256" key="3">
    <source>
        <dbReference type="ARBA" id="ARBA00017144"/>
    </source>
</evidence>
<keyword evidence="8 12" id="KW-0067">ATP-binding</keyword>
<feature type="domain" description="Thymidylate kinase-like" evidence="13">
    <location>
        <begin position="8"/>
        <end position="196"/>
    </location>
</feature>
<sequence length="208" mass="23012">MNGRFISFEGPDGAGKTTQLSLLSRYLDDRDILHHCTREPGGTPGAEAIRNLIFDSRHNLVPRAELLLFAAARAQHVEERIMPLLEKGIWVLCDRFTLSTLVYQGYGRGLDRELIGQLNAIATCGLAPHMQLVLDVEAEAGQNRVQQRLENNNSFDALSEDFHRRVVAGFREVASHDAHCRLIDGSRNPEQVHGSIVAALHEGGLLDG</sequence>
<evidence type="ECO:0000256" key="1">
    <source>
        <dbReference type="ARBA" id="ARBA00009776"/>
    </source>
</evidence>
<proteinExistence type="inferred from homology"/>
<dbReference type="GO" id="GO:0006227">
    <property type="term" value="P:dUDP biosynthetic process"/>
    <property type="evidence" value="ECO:0007669"/>
    <property type="project" value="TreeGrafter"/>
</dbReference>
<dbReference type="STRING" id="653733.Selin_0562"/>
<evidence type="ECO:0000256" key="5">
    <source>
        <dbReference type="ARBA" id="ARBA00022727"/>
    </source>
</evidence>
<evidence type="ECO:0000256" key="4">
    <source>
        <dbReference type="ARBA" id="ARBA00022679"/>
    </source>
</evidence>
<keyword evidence="7 12" id="KW-0418">Kinase</keyword>
<dbReference type="PANTHER" id="PTHR10344">
    <property type="entry name" value="THYMIDYLATE KINASE"/>
    <property type="match status" value="1"/>
</dbReference>
<dbReference type="AlphaFoldDB" id="E6W0X8"/>
<dbReference type="InterPro" id="IPR027417">
    <property type="entry name" value="P-loop_NTPase"/>
</dbReference>
<dbReference type="GO" id="GO:0005524">
    <property type="term" value="F:ATP binding"/>
    <property type="evidence" value="ECO:0007669"/>
    <property type="project" value="UniProtKB-UniRule"/>
</dbReference>
<gene>
    <name evidence="12" type="primary">tmk</name>
    <name evidence="14" type="ordered locus">Selin_0562</name>
</gene>
<dbReference type="eggNOG" id="COG0125">
    <property type="taxonomic scope" value="Bacteria"/>
</dbReference>
<dbReference type="CDD" id="cd01672">
    <property type="entry name" value="TMPK"/>
    <property type="match status" value="1"/>
</dbReference>
<evidence type="ECO:0000259" key="13">
    <source>
        <dbReference type="Pfam" id="PF02223"/>
    </source>
</evidence>
<dbReference type="HOGENOM" id="CLU_049131_0_2_0"/>
<evidence type="ECO:0000256" key="12">
    <source>
        <dbReference type="HAMAP-Rule" id="MF_00165"/>
    </source>
</evidence>